<name>A0A0E9SET6_ANGAN</name>
<protein>
    <submittedName>
        <fullName evidence="1">Uncharacterized protein</fullName>
    </submittedName>
</protein>
<reference evidence="1" key="2">
    <citation type="journal article" date="2015" name="Fish Shellfish Immunol.">
        <title>Early steps in the European eel (Anguilla anguilla)-Vibrio vulnificus interaction in the gills: Role of the RtxA13 toxin.</title>
        <authorList>
            <person name="Callol A."/>
            <person name="Pajuelo D."/>
            <person name="Ebbesson L."/>
            <person name="Teles M."/>
            <person name="MacKenzie S."/>
            <person name="Amaro C."/>
        </authorList>
    </citation>
    <scope>NUCLEOTIDE SEQUENCE</scope>
</reference>
<proteinExistence type="predicted"/>
<reference evidence="1" key="1">
    <citation type="submission" date="2014-11" db="EMBL/GenBank/DDBJ databases">
        <authorList>
            <person name="Amaro Gonzalez C."/>
        </authorList>
    </citation>
    <scope>NUCLEOTIDE SEQUENCE</scope>
</reference>
<sequence length="19" mass="2209">MILYQIHCFPLEGQNLSTT</sequence>
<dbReference type="AlphaFoldDB" id="A0A0E9SET6"/>
<evidence type="ECO:0000313" key="1">
    <source>
        <dbReference type="EMBL" id="JAH39742.1"/>
    </source>
</evidence>
<accession>A0A0E9SET6</accession>
<organism evidence="1">
    <name type="scientific">Anguilla anguilla</name>
    <name type="common">European freshwater eel</name>
    <name type="synonym">Muraena anguilla</name>
    <dbReference type="NCBI Taxonomy" id="7936"/>
    <lineage>
        <taxon>Eukaryota</taxon>
        <taxon>Metazoa</taxon>
        <taxon>Chordata</taxon>
        <taxon>Craniata</taxon>
        <taxon>Vertebrata</taxon>
        <taxon>Euteleostomi</taxon>
        <taxon>Actinopterygii</taxon>
        <taxon>Neopterygii</taxon>
        <taxon>Teleostei</taxon>
        <taxon>Anguilliformes</taxon>
        <taxon>Anguillidae</taxon>
        <taxon>Anguilla</taxon>
    </lineage>
</organism>
<dbReference type="EMBL" id="GBXM01068835">
    <property type="protein sequence ID" value="JAH39742.1"/>
    <property type="molecule type" value="Transcribed_RNA"/>
</dbReference>